<dbReference type="Proteomes" id="UP001473302">
    <property type="component" value="Unassembled WGS sequence"/>
</dbReference>
<evidence type="ECO:0000313" key="1">
    <source>
        <dbReference type="EMBL" id="GAA5812666.1"/>
    </source>
</evidence>
<sequence length="149" mass="16873">MHTIKTKSTTVLCDAPPGHVTRVLRTTPLQLPEEQDASLNMLLPILKAAYQGRLSVEHANLLVRRVPKEAEIDLNSTLDLLLPCYNVVTGKKKRRRKQRSLNFTTYYCLYNNNATTDTITIDPTIASDTIIIYTTIAVDTVLIYYLCNF</sequence>
<proteinExistence type="predicted"/>
<gene>
    <name evidence="1" type="ORF">MFLAVUS_006123</name>
</gene>
<protein>
    <submittedName>
        <fullName evidence="1">Uncharacterized protein</fullName>
    </submittedName>
</protein>
<keyword evidence="2" id="KW-1185">Reference proteome</keyword>
<reference evidence="1 2" key="1">
    <citation type="submission" date="2024-04" db="EMBL/GenBank/DDBJ databases">
        <title>genome sequences of Mucor flavus KT1a and Helicostylum pulchrum KT1b strains isolated from the surface of a dry-aged beef.</title>
        <authorList>
            <person name="Toyotome T."/>
            <person name="Hosono M."/>
            <person name="Torimaru M."/>
            <person name="Fukuda K."/>
            <person name="Mikami N."/>
        </authorList>
    </citation>
    <scope>NUCLEOTIDE SEQUENCE [LARGE SCALE GENOMIC DNA]</scope>
    <source>
        <strain evidence="1 2">KT1a</strain>
    </source>
</reference>
<evidence type="ECO:0000313" key="2">
    <source>
        <dbReference type="Proteomes" id="UP001473302"/>
    </source>
</evidence>
<organism evidence="1 2">
    <name type="scientific">Mucor flavus</name>
    <dbReference type="NCBI Taxonomy" id="439312"/>
    <lineage>
        <taxon>Eukaryota</taxon>
        <taxon>Fungi</taxon>
        <taxon>Fungi incertae sedis</taxon>
        <taxon>Mucoromycota</taxon>
        <taxon>Mucoromycotina</taxon>
        <taxon>Mucoromycetes</taxon>
        <taxon>Mucorales</taxon>
        <taxon>Mucorineae</taxon>
        <taxon>Mucoraceae</taxon>
        <taxon>Mucor</taxon>
    </lineage>
</organism>
<accession>A0ABP9Z0M5</accession>
<dbReference type="EMBL" id="BAABUK010000014">
    <property type="protein sequence ID" value="GAA5812666.1"/>
    <property type="molecule type" value="Genomic_DNA"/>
</dbReference>
<name>A0ABP9Z0M5_9FUNG</name>
<comment type="caution">
    <text evidence="1">The sequence shown here is derived from an EMBL/GenBank/DDBJ whole genome shotgun (WGS) entry which is preliminary data.</text>
</comment>